<dbReference type="InParanoid" id="A0A059C1D5"/>
<dbReference type="Gramene" id="KCW71735">
    <property type="protein sequence ID" value="KCW71735"/>
    <property type="gene ID" value="EUGRSUZ_E00243"/>
</dbReference>
<sequence>MKRVPLKGAYSFVQGITWEQSKQPELIDFSKTFLKKIGRIKNLIPRIESSGRTHPTLHREVMNIPFTKSF</sequence>
<organism evidence="1">
    <name type="scientific">Eucalyptus grandis</name>
    <name type="common">Flooded gum</name>
    <dbReference type="NCBI Taxonomy" id="71139"/>
    <lineage>
        <taxon>Eukaryota</taxon>
        <taxon>Viridiplantae</taxon>
        <taxon>Streptophyta</taxon>
        <taxon>Embryophyta</taxon>
        <taxon>Tracheophyta</taxon>
        <taxon>Spermatophyta</taxon>
        <taxon>Magnoliopsida</taxon>
        <taxon>eudicotyledons</taxon>
        <taxon>Gunneridae</taxon>
        <taxon>Pentapetalae</taxon>
        <taxon>rosids</taxon>
        <taxon>malvids</taxon>
        <taxon>Myrtales</taxon>
        <taxon>Myrtaceae</taxon>
        <taxon>Myrtoideae</taxon>
        <taxon>Eucalypteae</taxon>
        <taxon>Eucalyptus</taxon>
    </lineage>
</organism>
<proteinExistence type="predicted"/>
<accession>A0A059C1D5</accession>
<evidence type="ECO:0000313" key="1">
    <source>
        <dbReference type="EMBL" id="KCW71735.1"/>
    </source>
</evidence>
<dbReference type="AlphaFoldDB" id="A0A059C1D5"/>
<protein>
    <submittedName>
        <fullName evidence="1">Uncharacterized protein</fullName>
    </submittedName>
</protein>
<dbReference type="EMBL" id="KK198757">
    <property type="protein sequence ID" value="KCW71735.1"/>
    <property type="molecule type" value="Genomic_DNA"/>
</dbReference>
<name>A0A059C1D5_EUCGR</name>
<reference evidence="1" key="1">
    <citation type="submission" date="2013-07" db="EMBL/GenBank/DDBJ databases">
        <title>The genome of Eucalyptus grandis.</title>
        <authorList>
            <person name="Schmutz J."/>
            <person name="Hayes R."/>
            <person name="Myburg A."/>
            <person name="Tuskan G."/>
            <person name="Grattapaglia D."/>
            <person name="Rokhsar D.S."/>
        </authorList>
    </citation>
    <scope>NUCLEOTIDE SEQUENCE</scope>
    <source>
        <tissue evidence="1">Leaf extractions</tissue>
    </source>
</reference>
<gene>
    <name evidence="1" type="ORF">EUGRSUZ_E00243</name>
</gene>